<dbReference type="GO" id="GO:0016740">
    <property type="term" value="F:transferase activity"/>
    <property type="evidence" value="ECO:0007669"/>
    <property type="project" value="UniProtKB-KW"/>
</dbReference>
<dbReference type="InterPro" id="IPR001451">
    <property type="entry name" value="Hexapep"/>
</dbReference>
<dbReference type="CDD" id="cd03349">
    <property type="entry name" value="LbH_XAT"/>
    <property type="match status" value="1"/>
</dbReference>
<sequence length="166" mass="18335">MIWFRGLYDLKNVDSTFYLGGKGSISSDLIADKFSYVGKNSVLPPKVKIGKYSMLAPNVSILGGDHIFNNPERPIIFSGRPQMPSTIIGEDVWIGANVCIMAGVKIGNGCIIAAGSILTKDTEPYSIYAGNPAKFLKMRFNEQEISLHKKMLKKQSVDINYTKNKK</sequence>
<keyword evidence="2" id="KW-1185">Reference proteome</keyword>
<dbReference type="Pfam" id="PF00132">
    <property type="entry name" value="Hexapep"/>
    <property type="match status" value="1"/>
</dbReference>
<organism evidence="1 2">
    <name type="scientific">Cellulophaga lytica (strain ATCC 23178 / DSM 7489 / JCM 8516 / NBRC 14961 / NCIMB 1423 / VKM B-1433 / Cy l20)</name>
    <dbReference type="NCBI Taxonomy" id="867900"/>
    <lineage>
        <taxon>Bacteria</taxon>
        <taxon>Pseudomonadati</taxon>
        <taxon>Bacteroidota</taxon>
        <taxon>Flavobacteriia</taxon>
        <taxon>Flavobacteriales</taxon>
        <taxon>Flavobacteriaceae</taxon>
        <taxon>Cellulophaga</taxon>
    </lineage>
</organism>
<dbReference type="InterPro" id="IPR051159">
    <property type="entry name" value="Hexapeptide_acetyltransf"/>
</dbReference>
<keyword evidence="1" id="KW-0808">Transferase</keyword>
<dbReference type="eggNOG" id="COG0110">
    <property type="taxonomic scope" value="Bacteria"/>
</dbReference>
<dbReference type="EMBL" id="CP002534">
    <property type="protein sequence ID" value="ADY30449.1"/>
    <property type="molecule type" value="Genomic_DNA"/>
</dbReference>
<dbReference type="Gene3D" id="2.160.10.10">
    <property type="entry name" value="Hexapeptide repeat proteins"/>
    <property type="match status" value="1"/>
</dbReference>
<protein>
    <submittedName>
        <fullName evidence="1">Putative acetyltransferase</fullName>
    </submittedName>
</protein>
<name>F0R9V4_CELLC</name>
<evidence type="ECO:0000313" key="2">
    <source>
        <dbReference type="Proteomes" id="UP000007487"/>
    </source>
</evidence>
<dbReference type="HOGENOM" id="CLU_051638_7_3_10"/>
<accession>F0R9V4</accession>
<dbReference type="PANTHER" id="PTHR23416">
    <property type="entry name" value="SIALIC ACID SYNTHASE-RELATED"/>
    <property type="match status" value="1"/>
</dbReference>
<reference evidence="1 2" key="1">
    <citation type="journal article" date="2011" name="Stand. Genomic Sci.">
        <title>Complete genome sequence of Cellulophaga lytica type strain (LIM- 21).</title>
        <authorList>
            <person name="Pati A."/>
            <person name="Abt B."/>
            <person name="Teshima H."/>
            <person name="Nolan M."/>
            <person name="Lapidus A."/>
            <person name="Lucas S."/>
            <person name="Hammon N."/>
            <person name="Deshpande S."/>
            <person name="Cheng J.F."/>
            <person name="Tapia R."/>
            <person name="Han C."/>
            <person name="Goodwin L."/>
            <person name="Pitluck S."/>
            <person name="Liolios K."/>
            <person name="Pagani I."/>
            <person name="Mavromatis K."/>
            <person name="Ovchinikova G."/>
            <person name="Chen A."/>
            <person name="Palaniappan K."/>
            <person name="Land M."/>
            <person name="Hauser L."/>
            <person name="Jeffries C.D."/>
            <person name="Detter J.C."/>
            <person name="Brambilla E.M."/>
            <person name="Kannan K.P."/>
            <person name="Rohde M."/>
            <person name="Spring S."/>
            <person name="Goker M."/>
            <person name="Woyke T."/>
            <person name="Bristow J."/>
            <person name="Eisen J.A."/>
            <person name="Markowitz V."/>
            <person name="Hugenholtz P."/>
            <person name="Kyrpides N.C."/>
            <person name="Klenk H.P."/>
            <person name="Ivanova N."/>
        </authorList>
    </citation>
    <scope>NUCLEOTIDE SEQUENCE [LARGE SCALE GENOMIC DNA]</scope>
    <source>
        <strain evidence="2">ATCC 23178 / DSM 7489 / JCM 8516 / NBRC 14961 / NCIMB 1423 / VKM B-1433 / Cy l20</strain>
    </source>
</reference>
<dbReference type="InterPro" id="IPR011004">
    <property type="entry name" value="Trimer_LpxA-like_sf"/>
</dbReference>
<evidence type="ECO:0000313" key="1">
    <source>
        <dbReference type="EMBL" id="ADY30449.1"/>
    </source>
</evidence>
<dbReference type="STRING" id="867900.Celly_2632"/>
<dbReference type="KEGG" id="cly:Celly_2632"/>
<proteinExistence type="predicted"/>
<dbReference type="AlphaFoldDB" id="F0R9V4"/>
<gene>
    <name evidence="1" type="ordered locus">Celly_2632</name>
</gene>
<dbReference type="Proteomes" id="UP000007487">
    <property type="component" value="Chromosome"/>
</dbReference>
<dbReference type="SUPFAM" id="SSF51161">
    <property type="entry name" value="Trimeric LpxA-like enzymes"/>
    <property type="match status" value="1"/>
</dbReference>